<reference evidence="4" key="1">
    <citation type="submission" date="2024-06" db="EMBL/GenBank/DDBJ databases">
        <authorList>
            <person name="Ryan C."/>
        </authorList>
    </citation>
    <scope>NUCLEOTIDE SEQUENCE [LARGE SCALE GENOMIC DNA]</scope>
</reference>
<keyword evidence="2" id="KW-0472">Membrane</keyword>
<name>A0ABC9EJN2_9POAL</name>
<evidence type="ECO:0000256" key="1">
    <source>
        <dbReference type="SAM" id="MobiDB-lite"/>
    </source>
</evidence>
<dbReference type="Proteomes" id="UP001497457">
    <property type="component" value="Chromosome 4rd"/>
</dbReference>
<protein>
    <submittedName>
        <fullName evidence="3">Uncharacterized protein</fullName>
    </submittedName>
</protein>
<keyword evidence="2" id="KW-0812">Transmembrane</keyword>
<feature type="transmembrane region" description="Helical" evidence="2">
    <location>
        <begin position="193"/>
        <end position="209"/>
    </location>
</feature>
<feature type="region of interest" description="Disordered" evidence="1">
    <location>
        <begin position="1"/>
        <end position="28"/>
    </location>
</feature>
<dbReference type="AlphaFoldDB" id="A0ABC9EJN2"/>
<sequence>MDAREGGVRRDPAAGAATDGGELAGQQPIDLEQQASGVDFVLQGSTVLGAGDLIPQGLLAPAAGVAGLGSPDLGGSIGSTSTGLAVDGHDRASSIPGRVNGVGELGPPDDQLERPLLVDAEHAGGFDPPAPAARHGPERGPPGVVVLRLDVRFQHAAAGAWAGAMRLAALLVMSLAAGALVGGDQDAPWPSQFRALMIWLEGCVVLYLLRH</sequence>
<evidence type="ECO:0000313" key="4">
    <source>
        <dbReference type="Proteomes" id="UP001497457"/>
    </source>
</evidence>
<organism evidence="3 4">
    <name type="scientific">Urochloa decumbens</name>
    <dbReference type="NCBI Taxonomy" id="240449"/>
    <lineage>
        <taxon>Eukaryota</taxon>
        <taxon>Viridiplantae</taxon>
        <taxon>Streptophyta</taxon>
        <taxon>Embryophyta</taxon>
        <taxon>Tracheophyta</taxon>
        <taxon>Spermatophyta</taxon>
        <taxon>Magnoliopsida</taxon>
        <taxon>Liliopsida</taxon>
        <taxon>Poales</taxon>
        <taxon>Poaceae</taxon>
        <taxon>PACMAD clade</taxon>
        <taxon>Panicoideae</taxon>
        <taxon>Panicodae</taxon>
        <taxon>Paniceae</taxon>
        <taxon>Melinidinae</taxon>
        <taxon>Urochloa</taxon>
    </lineage>
</organism>
<evidence type="ECO:0000256" key="2">
    <source>
        <dbReference type="SAM" id="Phobius"/>
    </source>
</evidence>
<dbReference type="EMBL" id="OZ075114">
    <property type="protein sequence ID" value="CAL5057295.1"/>
    <property type="molecule type" value="Genomic_DNA"/>
</dbReference>
<gene>
    <name evidence="3" type="ORF">URODEC1_LOCUS95556</name>
</gene>
<accession>A0ABC9EJN2</accession>
<evidence type="ECO:0000313" key="3">
    <source>
        <dbReference type="EMBL" id="CAL5057295.1"/>
    </source>
</evidence>
<feature type="compositionally biased region" description="Basic and acidic residues" evidence="1">
    <location>
        <begin position="1"/>
        <end position="12"/>
    </location>
</feature>
<keyword evidence="2" id="KW-1133">Transmembrane helix</keyword>
<feature type="transmembrane region" description="Helical" evidence="2">
    <location>
        <begin position="158"/>
        <end position="181"/>
    </location>
</feature>
<reference evidence="3 4" key="2">
    <citation type="submission" date="2024-10" db="EMBL/GenBank/DDBJ databases">
        <authorList>
            <person name="Ryan C."/>
        </authorList>
    </citation>
    <scope>NUCLEOTIDE SEQUENCE [LARGE SCALE GENOMIC DNA]</scope>
</reference>
<keyword evidence="4" id="KW-1185">Reference proteome</keyword>
<proteinExistence type="predicted"/>